<keyword evidence="5" id="KW-0132">Cell division</keyword>
<dbReference type="SUPFAM" id="SSF57850">
    <property type="entry name" value="RING/U-box"/>
    <property type="match status" value="1"/>
</dbReference>
<dbReference type="GO" id="GO:0005819">
    <property type="term" value="C:spindle"/>
    <property type="evidence" value="ECO:0007669"/>
    <property type="project" value="Ensembl"/>
</dbReference>
<dbReference type="Ensembl" id="ENSOANT00000008457.3">
    <property type="protein sequence ID" value="ENSOANP00000008455.2"/>
    <property type="gene ID" value="ENSOANG00000005309.3"/>
</dbReference>
<evidence type="ECO:0000256" key="3">
    <source>
        <dbReference type="ARBA" id="ARBA00004906"/>
    </source>
</evidence>
<evidence type="ECO:0000256" key="2">
    <source>
        <dbReference type="ARBA" id="ARBA00004496"/>
    </source>
</evidence>
<keyword evidence="12" id="KW-0131">Cell cycle</keyword>
<evidence type="ECO:0000259" key="15">
    <source>
        <dbReference type="PROSITE" id="PS51872"/>
    </source>
</evidence>
<feature type="compositionally biased region" description="Polar residues" evidence="14">
    <location>
        <begin position="339"/>
        <end position="351"/>
    </location>
</feature>
<dbReference type="GO" id="GO:0005654">
    <property type="term" value="C:nucleoplasm"/>
    <property type="evidence" value="ECO:0007669"/>
    <property type="project" value="Ensembl"/>
</dbReference>
<dbReference type="GO" id="GO:0007088">
    <property type="term" value="P:regulation of mitotic nuclear division"/>
    <property type="evidence" value="ECO:0000318"/>
    <property type="project" value="GO_Central"/>
</dbReference>
<keyword evidence="6" id="KW-0479">Metal-binding</keyword>
<sequence>MSRRHGPSGPSGPSGPANAAHGYKIENKENPNNSVTMKCDFNCNHVHSQLKLPKPDAIKGMESCTPAHTEDSCKDCVKEYQRLSYRGFQNANPRIVELKAEGRPVNNKENHHKAVIEETSIVYEENDRLFEDSGYSSFSHQSILSEHEYSDLLLKGNLCVSPKPRHLEEQAEPAEPTEHLPNKNLLPVCHFEEVVCSTLKRNSSRNPRVDWDTVERVVSHGNFGLQNIIGRKMGLDQLDVLGELFQRGLKHLLASILKHLNEMDLINVAKVSTTWKKILEDDREAFQVYNKAVKKMIENNTKLSAHASTREYILLRTALASVQKATLPSSFKKPPRAKASSQSNQNGSTYSRHVEFSEIAKTLKKNESLRPCHRCGSPAKVDSYLDRATCSRESCGFDFCTKCLCSYHITKDCNTTSKLLKANSKTGPLPGSKKSKKNLRRL</sequence>
<evidence type="ECO:0000256" key="13">
    <source>
        <dbReference type="PROSITE-ProRule" id="PRU01220"/>
    </source>
</evidence>
<dbReference type="Pfam" id="PF22191">
    <property type="entry name" value="IBR_1"/>
    <property type="match status" value="1"/>
</dbReference>
<dbReference type="InterPro" id="IPR001810">
    <property type="entry name" value="F-box_dom"/>
</dbReference>
<dbReference type="FunFam" id="2.20.25.20:FF:000006">
    <property type="entry name" value="F-box only protein 5"/>
    <property type="match status" value="1"/>
</dbReference>
<name>F7CRM2_ORNAN</name>
<dbReference type="GO" id="GO:0019901">
    <property type="term" value="F:protein kinase binding"/>
    <property type="evidence" value="ECO:0007669"/>
    <property type="project" value="Ensembl"/>
</dbReference>
<evidence type="ECO:0000256" key="6">
    <source>
        <dbReference type="ARBA" id="ARBA00022723"/>
    </source>
</evidence>
<reference evidence="16" key="2">
    <citation type="submission" date="2025-08" db="UniProtKB">
        <authorList>
            <consortium name="Ensembl"/>
        </authorList>
    </citation>
    <scope>IDENTIFICATION</scope>
    <source>
        <strain evidence="16">Glennie</strain>
    </source>
</reference>
<evidence type="ECO:0000256" key="7">
    <source>
        <dbReference type="ARBA" id="ARBA00022771"/>
    </source>
</evidence>
<keyword evidence="8" id="KW-0498">Mitosis</keyword>
<dbReference type="PANTHER" id="PTHR15493:SF8">
    <property type="entry name" value="F-BOX ONLY PROTEIN 5"/>
    <property type="match status" value="1"/>
</dbReference>
<keyword evidence="9" id="KW-0833">Ubl conjugation pathway</keyword>
<dbReference type="Gene3D" id="1.20.1280.50">
    <property type="match status" value="1"/>
</dbReference>
<feature type="region of interest" description="Disordered" evidence="14">
    <location>
        <begin position="1"/>
        <end position="31"/>
    </location>
</feature>
<dbReference type="FunFam" id="1.20.1280.50:FF:000043">
    <property type="entry name" value="F-box only protein 5"/>
    <property type="match status" value="1"/>
</dbReference>
<comment type="subcellular location">
    <subcellularLocation>
        <location evidence="2">Cytoplasm</location>
    </subcellularLocation>
    <subcellularLocation>
        <location evidence="1">Nucleus</location>
    </subcellularLocation>
</comment>
<evidence type="ECO:0000256" key="8">
    <source>
        <dbReference type="ARBA" id="ARBA00022776"/>
    </source>
</evidence>
<dbReference type="GO" id="GO:0008284">
    <property type="term" value="P:positive regulation of cell population proliferation"/>
    <property type="evidence" value="ECO:0007669"/>
    <property type="project" value="Ensembl"/>
</dbReference>
<dbReference type="GO" id="GO:0070169">
    <property type="term" value="P:positive regulation of biomineral tissue development"/>
    <property type="evidence" value="ECO:0007669"/>
    <property type="project" value="Ensembl"/>
</dbReference>
<dbReference type="CDD" id="cd20364">
    <property type="entry name" value="BRcat_RBR_FBXO5"/>
    <property type="match status" value="1"/>
</dbReference>
<dbReference type="STRING" id="9258.ENSOANP00000008455"/>
<dbReference type="GO" id="GO:0010971">
    <property type="term" value="P:positive regulation of G2/M transition of mitotic cell cycle"/>
    <property type="evidence" value="ECO:0007669"/>
    <property type="project" value="Ensembl"/>
</dbReference>
<dbReference type="Pfam" id="PF00646">
    <property type="entry name" value="F-box"/>
    <property type="match status" value="1"/>
</dbReference>
<dbReference type="GO" id="GO:1990948">
    <property type="term" value="F:ubiquitin ligase inhibitor activity"/>
    <property type="evidence" value="ECO:0007669"/>
    <property type="project" value="Ensembl"/>
</dbReference>
<dbReference type="GO" id="GO:0005737">
    <property type="term" value="C:cytoplasm"/>
    <property type="evidence" value="ECO:0007669"/>
    <property type="project" value="UniProtKB-SubCell"/>
</dbReference>
<dbReference type="eggNOG" id="ENOG502QPWN">
    <property type="taxonomic scope" value="Eukaryota"/>
</dbReference>
<dbReference type="InterPro" id="IPR047147">
    <property type="entry name" value="FBX5_43"/>
</dbReference>
<dbReference type="GO" id="GO:1905322">
    <property type="term" value="P:positive regulation of mesenchymal stem cell migration"/>
    <property type="evidence" value="ECO:0007669"/>
    <property type="project" value="Ensembl"/>
</dbReference>
<evidence type="ECO:0000256" key="5">
    <source>
        <dbReference type="ARBA" id="ARBA00022618"/>
    </source>
</evidence>
<dbReference type="HOGENOM" id="CLU_055946_0_0_1"/>
<comment type="pathway">
    <text evidence="3">Protein modification; protein ubiquitination.</text>
</comment>
<gene>
    <name evidence="16" type="primary">FBXO5</name>
</gene>
<dbReference type="OMA" id="VVLSCMQ"/>
<dbReference type="GO" id="GO:0045841">
    <property type="term" value="P:negative regulation of mitotic metaphase/anaphase transition"/>
    <property type="evidence" value="ECO:0007669"/>
    <property type="project" value="Ensembl"/>
</dbReference>
<feature type="region of interest" description="Disordered" evidence="14">
    <location>
        <begin position="326"/>
        <end position="351"/>
    </location>
</feature>
<dbReference type="Proteomes" id="UP000002279">
    <property type="component" value="Chromosome 2"/>
</dbReference>
<dbReference type="GO" id="GO:0006974">
    <property type="term" value="P:DNA damage response"/>
    <property type="evidence" value="ECO:0007669"/>
    <property type="project" value="Ensembl"/>
</dbReference>
<reference evidence="16 17" key="1">
    <citation type="journal article" date="2008" name="Nature">
        <title>Genome analysis of the platypus reveals unique signatures of evolution.</title>
        <authorList>
            <person name="Warren W.C."/>
            <person name="Hillier L.W."/>
            <person name="Marshall Graves J.A."/>
            <person name="Birney E."/>
            <person name="Ponting C.P."/>
            <person name="Grutzner F."/>
            <person name="Belov K."/>
            <person name="Miller W."/>
            <person name="Clarke L."/>
            <person name="Chinwalla A.T."/>
            <person name="Yang S.P."/>
            <person name="Heger A."/>
            <person name="Locke D.P."/>
            <person name="Miethke P."/>
            <person name="Waters P.D."/>
            <person name="Veyrunes F."/>
            <person name="Fulton L."/>
            <person name="Fulton B."/>
            <person name="Graves T."/>
            <person name="Wallis J."/>
            <person name="Puente X.S."/>
            <person name="Lopez-Otin C."/>
            <person name="Ordonez G.R."/>
            <person name="Eichler E.E."/>
            <person name="Chen L."/>
            <person name="Cheng Z."/>
            <person name="Deakin J.E."/>
            <person name="Alsop A."/>
            <person name="Thompson K."/>
            <person name="Kirby P."/>
            <person name="Papenfuss A.T."/>
            <person name="Wakefield M.J."/>
            <person name="Olender T."/>
            <person name="Lancet D."/>
            <person name="Huttley G.A."/>
            <person name="Smit A.F."/>
            <person name="Pask A."/>
            <person name="Temple-Smith P."/>
            <person name="Batzer M.A."/>
            <person name="Walker J.A."/>
            <person name="Konkel M.K."/>
            <person name="Harris R.S."/>
            <person name="Whittington C.M."/>
            <person name="Wong E.S."/>
            <person name="Gemmell N.J."/>
            <person name="Buschiazzo E."/>
            <person name="Vargas Jentzsch I.M."/>
            <person name="Merkel A."/>
            <person name="Schmitz J."/>
            <person name="Zemann A."/>
            <person name="Churakov G."/>
            <person name="Kriegs J.O."/>
            <person name="Brosius J."/>
            <person name="Murchison E.P."/>
            <person name="Sachidanandam R."/>
            <person name="Smith C."/>
            <person name="Hannon G.J."/>
            <person name="Tsend-Ayush E."/>
            <person name="McMillan D."/>
            <person name="Attenborough R."/>
            <person name="Rens W."/>
            <person name="Ferguson-Smith M."/>
            <person name="Lefevre C.M."/>
            <person name="Sharp J.A."/>
            <person name="Nicholas K.R."/>
            <person name="Ray D.A."/>
            <person name="Kube M."/>
            <person name="Reinhardt R."/>
            <person name="Pringle T.H."/>
            <person name="Taylor J."/>
            <person name="Jones R.C."/>
            <person name="Nixon B."/>
            <person name="Dacheux J.L."/>
            <person name="Niwa H."/>
            <person name="Sekita Y."/>
            <person name="Huang X."/>
            <person name="Stark A."/>
            <person name="Kheradpour P."/>
            <person name="Kellis M."/>
            <person name="Flicek P."/>
            <person name="Chen Y."/>
            <person name="Webber C."/>
            <person name="Hardison R."/>
            <person name="Nelson J."/>
            <person name="Hallsworth-Pepin K."/>
            <person name="Delehaunty K."/>
            <person name="Markovic C."/>
            <person name="Minx P."/>
            <person name="Feng Y."/>
            <person name="Kremitzki C."/>
            <person name="Mitreva M."/>
            <person name="Glasscock J."/>
            <person name="Wylie T."/>
            <person name="Wohldmann P."/>
            <person name="Thiru P."/>
            <person name="Nhan M.N."/>
            <person name="Pohl C.S."/>
            <person name="Smith S.M."/>
            <person name="Hou S."/>
            <person name="Nefedov M."/>
            <person name="de Jong P.J."/>
            <person name="Renfree M.B."/>
            <person name="Mardis E.R."/>
            <person name="Wilson R.K."/>
        </authorList>
    </citation>
    <scope>NUCLEOTIDE SEQUENCE [LARGE SCALE GENOMIC DNA]</scope>
    <source>
        <strain evidence="16 17">Glennie</strain>
    </source>
</reference>
<evidence type="ECO:0000313" key="17">
    <source>
        <dbReference type="Proteomes" id="UP000002279"/>
    </source>
</evidence>
<dbReference type="Gene3D" id="2.20.25.20">
    <property type="match status" value="1"/>
</dbReference>
<evidence type="ECO:0000256" key="11">
    <source>
        <dbReference type="ARBA" id="ARBA00023242"/>
    </source>
</evidence>
<evidence type="ECO:0000256" key="1">
    <source>
        <dbReference type="ARBA" id="ARBA00004123"/>
    </source>
</evidence>
<keyword evidence="17" id="KW-1185">Reference proteome</keyword>
<dbReference type="GO" id="GO:0032876">
    <property type="term" value="P:negative regulation of DNA endoreduplication"/>
    <property type="evidence" value="ECO:0007669"/>
    <property type="project" value="Ensembl"/>
</dbReference>
<proteinExistence type="predicted"/>
<dbReference type="InParanoid" id="F7CRM2"/>
<dbReference type="GO" id="GO:0045835">
    <property type="term" value="P:negative regulation of meiotic nuclear division"/>
    <property type="evidence" value="ECO:0000318"/>
    <property type="project" value="GO_Central"/>
</dbReference>
<dbReference type="PANTHER" id="PTHR15493">
    <property type="entry name" value="F-BOX ONLY PROTEIN 5 AND 43"/>
    <property type="match status" value="1"/>
</dbReference>
<evidence type="ECO:0000256" key="14">
    <source>
        <dbReference type="SAM" id="MobiDB-lite"/>
    </source>
</evidence>
<dbReference type="GeneTree" id="ENSGT00530000063692"/>
<accession>F7CRM2</accession>
<dbReference type="GO" id="GO:0010997">
    <property type="term" value="F:anaphase-promoting complex binding"/>
    <property type="evidence" value="ECO:0007669"/>
    <property type="project" value="Ensembl"/>
</dbReference>
<dbReference type="GO" id="GO:0016567">
    <property type="term" value="P:protein ubiquitination"/>
    <property type="evidence" value="ECO:0007669"/>
    <property type="project" value="UniProtKB-UniPathway"/>
</dbReference>
<dbReference type="GO" id="GO:0008270">
    <property type="term" value="F:zinc ion binding"/>
    <property type="evidence" value="ECO:0007669"/>
    <property type="project" value="UniProtKB-KW"/>
</dbReference>
<dbReference type="UniPathway" id="UPA00143"/>
<dbReference type="AlphaFoldDB" id="F7CRM2"/>
<keyword evidence="4" id="KW-0963">Cytoplasm</keyword>
<keyword evidence="10" id="KW-0862">Zinc</keyword>
<dbReference type="GO" id="GO:0005634">
    <property type="term" value="C:nucleus"/>
    <property type="evidence" value="ECO:0000318"/>
    <property type="project" value="GO_Central"/>
</dbReference>
<protein>
    <submittedName>
        <fullName evidence="16">F-box protein 5</fullName>
    </submittedName>
</protein>
<evidence type="ECO:0000256" key="9">
    <source>
        <dbReference type="ARBA" id="ARBA00022786"/>
    </source>
</evidence>
<evidence type="ECO:0000256" key="10">
    <source>
        <dbReference type="ARBA" id="ARBA00022833"/>
    </source>
</evidence>
<evidence type="ECO:0000256" key="4">
    <source>
        <dbReference type="ARBA" id="ARBA00022490"/>
    </source>
</evidence>
<keyword evidence="11" id="KW-0539">Nucleus</keyword>
<dbReference type="InterPro" id="IPR044064">
    <property type="entry name" value="ZF_ZBR"/>
</dbReference>
<evidence type="ECO:0000256" key="12">
    <source>
        <dbReference type="ARBA" id="ARBA00023306"/>
    </source>
</evidence>
<dbReference type="GO" id="GO:0051301">
    <property type="term" value="P:cell division"/>
    <property type="evidence" value="ECO:0007669"/>
    <property type="project" value="UniProtKB-KW"/>
</dbReference>
<keyword evidence="7 13" id="KW-0863">Zinc-finger</keyword>
<organism evidence="16 17">
    <name type="scientific">Ornithorhynchus anatinus</name>
    <name type="common">Duckbill platypus</name>
    <dbReference type="NCBI Taxonomy" id="9258"/>
    <lineage>
        <taxon>Eukaryota</taxon>
        <taxon>Metazoa</taxon>
        <taxon>Chordata</taxon>
        <taxon>Craniata</taxon>
        <taxon>Vertebrata</taxon>
        <taxon>Euteleostomi</taxon>
        <taxon>Mammalia</taxon>
        <taxon>Monotremata</taxon>
        <taxon>Ornithorhynchidae</taxon>
        <taxon>Ornithorhynchus</taxon>
    </lineage>
</organism>
<feature type="domain" description="ZBR-type" evidence="15">
    <location>
        <begin position="368"/>
        <end position="416"/>
    </location>
</feature>
<dbReference type="Bgee" id="ENSOANG00000005309">
    <property type="expression patterns" value="Expressed in fibroblast and 7 other cell types or tissues"/>
</dbReference>
<reference evidence="16" key="3">
    <citation type="submission" date="2025-09" db="UniProtKB">
        <authorList>
            <consortium name="Ensembl"/>
        </authorList>
    </citation>
    <scope>IDENTIFICATION</scope>
    <source>
        <strain evidence="16">Glennie</strain>
    </source>
</reference>
<dbReference type="GO" id="GO:0045669">
    <property type="term" value="P:positive regulation of osteoblast differentiation"/>
    <property type="evidence" value="ECO:0007669"/>
    <property type="project" value="Ensembl"/>
</dbReference>
<dbReference type="PROSITE" id="PS51872">
    <property type="entry name" value="ZF_ZBR"/>
    <property type="match status" value="1"/>
</dbReference>
<dbReference type="FunCoup" id="F7CRM2">
    <property type="interactions" value="2403"/>
</dbReference>
<evidence type="ECO:0000313" key="16">
    <source>
        <dbReference type="Ensembl" id="ENSOANP00000008455.2"/>
    </source>
</evidence>
<dbReference type="GO" id="GO:2000773">
    <property type="term" value="P:negative regulation of cellular senescence"/>
    <property type="evidence" value="ECO:0007669"/>
    <property type="project" value="Ensembl"/>
</dbReference>